<organism evidence="4 5">
    <name type="scientific">Rhodovastum atsumiense</name>
    <dbReference type="NCBI Taxonomy" id="504468"/>
    <lineage>
        <taxon>Bacteria</taxon>
        <taxon>Pseudomonadati</taxon>
        <taxon>Pseudomonadota</taxon>
        <taxon>Alphaproteobacteria</taxon>
        <taxon>Acetobacterales</taxon>
        <taxon>Acetobacteraceae</taxon>
        <taxon>Rhodovastum</taxon>
    </lineage>
</organism>
<dbReference type="AlphaFoldDB" id="A0A5M6IKS9"/>
<comment type="caution">
    <text evidence="4">The sequence shown here is derived from an EMBL/GenBank/DDBJ whole genome shotgun (WGS) entry which is preliminary data.</text>
</comment>
<dbReference type="FunFam" id="3.40.50.720:FF:000047">
    <property type="entry name" value="NADP-dependent L-serine/L-allo-threonine dehydrogenase"/>
    <property type="match status" value="1"/>
</dbReference>
<dbReference type="CDD" id="cd05346">
    <property type="entry name" value="SDR_c5"/>
    <property type="match status" value="1"/>
</dbReference>
<gene>
    <name evidence="4" type="ORF">F1189_26985</name>
</gene>
<evidence type="ECO:0000313" key="5">
    <source>
        <dbReference type="Proteomes" id="UP000325255"/>
    </source>
</evidence>
<keyword evidence="5" id="KW-1185">Reference proteome</keyword>
<dbReference type="RefSeq" id="WP_150044781.1">
    <property type="nucleotide sequence ID" value="NZ_OW485601.1"/>
</dbReference>
<sequence length="251" mass="26285">MALTALVTGASAGFGDAIARRLVRDGYRVIAAARRVERLEALARDLGPALCPFPLDVAEATAVASLPDSLPDGWREVDVLVNNAGLALGLDPAWQVSLDEWETMVATNVSGLMRLTRALLPGMVARNRGHVVNLSSVAGTYPYPGGNVYGASKAFVTQFTLNLKSDLIGTNVRVTSIEPGLCGGTEFSNVRFGGDDSRAAAVYAGTEPLTATDIAEAVGWVVGQPAHVNINRIEMMPTCQAPGPLAVKRAG</sequence>
<dbReference type="PRINTS" id="PR00081">
    <property type="entry name" value="GDHRDH"/>
</dbReference>
<dbReference type="InterPro" id="IPR036291">
    <property type="entry name" value="NAD(P)-bd_dom_sf"/>
</dbReference>
<dbReference type="PANTHER" id="PTHR42901:SF1">
    <property type="entry name" value="ALCOHOL DEHYDROGENASE"/>
    <property type="match status" value="1"/>
</dbReference>
<proteinExistence type="inferred from homology"/>
<evidence type="ECO:0000256" key="3">
    <source>
        <dbReference type="RuleBase" id="RU000363"/>
    </source>
</evidence>
<dbReference type="EMBL" id="VWPK01000066">
    <property type="protein sequence ID" value="KAA5608834.1"/>
    <property type="molecule type" value="Genomic_DNA"/>
</dbReference>
<dbReference type="InterPro" id="IPR002347">
    <property type="entry name" value="SDR_fam"/>
</dbReference>
<dbReference type="SUPFAM" id="SSF51735">
    <property type="entry name" value="NAD(P)-binding Rossmann-fold domains"/>
    <property type="match status" value="1"/>
</dbReference>
<keyword evidence="2" id="KW-0560">Oxidoreductase</keyword>
<dbReference type="GO" id="GO:0016616">
    <property type="term" value="F:oxidoreductase activity, acting on the CH-OH group of donors, NAD or NADP as acceptor"/>
    <property type="evidence" value="ECO:0007669"/>
    <property type="project" value="UniProtKB-ARBA"/>
</dbReference>
<dbReference type="PRINTS" id="PR00080">
    <property type="entry name" value="SDRFAMILY"/>
</dbReference>
<reference evidence="4 5" key="1">
    <citation type="submission" date="2019-09" db="EMBL/GenBank/DDBJ databases">
        <title>Genome sequence of Rhodovastum atsumiense, a diverse member of the Acetobacteraceae family of non-sulfur purple photosynthetic bacteria.</title>
        <authorList>
            <person name="Meyer T."/>
            <person name="Kyndt J."/>
        </authorList>
    </citation>
    <scope>NUCLEOTIDE SEQUENCE [LARGE SCALE GENOMIC DNA]</scope>
    <source>
        <strain evidence="4 5">DSM 21279</strain>
    </source>
</reference>
<dbReference type="Proteomes" id="UP000325255">
    <property type="component" value="Unassembled WGS sequence"/>
</dbReference>
<evidence type="ECO:0000313" key="4">
    <source>
        <dbReference type="EMBL" id="KAA5608834.1"/>
    </source>
</evidence>
<dbReference type="OrthoDB" id="658698at2"/>
<comment type="similarity">
    <text evidence="1 3">Belongs to the short-chain dehydrogenases/reductases (SDR) family.</text>
</comment>
<name>A0A5M6IKS9_9PROT</name>
<dbReference type="Gene3D" id="3.40.50.720">
    <property type="entry name" value="NAD(P)-binding Rossmann-like Domain"/>
    <property type="match status" value="1"/>
</dbReference>
<evidence type="ECO:0000256" key="2">
    <source>
        <dbReference type="ARBA" id="ARBA00023002"/>
    </source>
</evidence>
<evidence type="ECO:0000256" key="1">
    <source>
        <dbReference type="ARBA" id="ARBA00006484"/>
    </source>
</evidence>
<dbReference type="Pfam" id="PF00106">
    <property type="entry name" value="adh_short"/>
    <property type="match status" value="1"/>
</dbReference>
<accession>A0A5M6IKS9</accession>
<dbReference type="PANTHER" id="PTHR42901">
    <property type="entry name" value="ALCOHOL DEHYDROGENASE"/>
    <property type="match status" value="1"/>
</dbReference>
<protein>
    <submittedName>
        <fullName evidence="4">SDR family oxidoreductase</fullName>
    </submittedName>
</protein>